<name>A0A840L8Y0_9BURK</name>
<dbReference type="GO" id="GO:0004016">
    <property type="term" value="F:adenylate cyclase activity"/>
    <property type="evidence" value="ECO:0007669"/>
    <property type="project" value="TreeGrafter"/>
</dbReference>
<sequence>MPDAPACAEPAVRLHLCGAPRLAVANAMPQALGPRIAVLLALLALEGTQTRGQAAALLYPAQDEAAARRNLRQLLWAQRALLAPLLQSNGPDDLALHAAVWVDVLHGPAPAPLLGTQRFDKQPALQQWLQLQRQQLGQQQAETLAQTASLAEREGHLAQALQLAQRLLALQPGSEHAHRRLMRLHYLRGDRAAALAAFDDCERLLKDELSVRPGAETLALLHQIEQQTEPLPPGPRPVPASVLRPPRLIGRDAEWARLLQAWDQGEALLLLGEAGLGKSRLLADLALVREGCLPLAARAGDEQLPYALLSRLLRALLARRPEPPPPALRHELARLLPELGEARPLANEAQRARFLNAVLALIEQSRDTGLSALLLDDLHHADAASLAALPVLAQSAGLRWLAAARPAELAPATLALLQELGGTLAQMPLAPLSLAQVAELLASLGLAEPGAIDAQALYRHSGGNPLFVLESVKAWLSQPGLALAAPPRIGELIMRRIGRLSAPAVQLTRCAAIAGQDFSAELAAEVLGLRLLELAEPWAELEAAQLLREGGFAHDLIFEAARASVPLPVARALHGQVAAFLERQGRTPAVRLAGHWRAAQDWPRAAAAYSQAAVQARQTLRRLEEGQLLRQAAECARAAGDGQAQFEAGLALAQAALCESLGPQVLELAQQALQLARDDGQQLRALAVLAHALAQRVDDFGPRRAACEQGIALAQREGRPELALGLALPLAEGLLNAREIGAALALLEPLRDWAQQAAPPTLLCAYYNSLGLALDYGNRLVEAAQVHERQCELARTQGLHEATATALFSLGQTQAKRGWLRRAAESMDRGLQLMRSQQALAGLLLHRQATLGWRRRDLGEYRAALALMEDALAGMADVGPDAAAAFSVSHRLALAYAQLGQHGRARQLLQRHEPPPVGLPARRGLWLSHSAELARLAGELALARRQADEALALLAPQREDIPYRVVCLQACPLLPAEAGEAMASGLAAWAAAHERFGLALAAHVRGADCAVRAGQPARALGHVEAARSLAQQFDTEIIYKGEYWLACAQALALSGQAEAARALHNDGRAWLAHCAAEQVPEAFLDSFVQRNPVNRALRRESR</sequence>
<evidence type="ECO:0000256" key="1">
    <source>
        <dbReference type="ARBA" id="ARBA00022741"/>
    </source>
</evidence>
<evidence type="ECO:0000259" key="3">
    <source>
        <dbReference type="SMART" id="SM01043"/>
    </source>
</evidence>
<organism evidence="4 5">
    <name type="scientific">Roseateles oligotrophus</name>
    <dbReference type="NCBI Taxonomy" id="1769250"/>
    <lineage>
        <taxon>Bacteria</taxon>
        <taxon>Pseudomonadati</taxon>
        <taxon>Pseudomonadota</taxon>
        <taxon>Betaproteobacteria</taxon>
        <taxon>Burkholderiales</taxon>
        <taxon>Sphaerotilaceae</taxon>
        <taxon>Roseateles</taxon>
    </lineage>
</organism>
<reference evidence="4 5" key="1">
    <citation type="submission" date="2020-08" db="EMBL/GenBank/DDBJ databases">
        <title>Functional genomics of gut bacteria from endangered species of beetles.</title>
        <authorList>
            <person name="Carlos-Shanley C."/>
        </authorList>
    </citation>
    <scope>NUCLEOTIDE SEQUENCE [LARGE SCALE GENOMIC DNA]</scope>
    <source>
        <strain evidence="4 5">S00239</strain>
    </source>
</reference>
<evidence type="ECO:0000313" key="5">
    <source>
        <dbReference type="Proteomes" id="UP000562027"/>
    </source>
</evidence>
<dbReference type="InterPro" id="IPR041664">
    <property type="entry name" value="AAA_16"/>
</dbReference>
<dbReference type="SUPFAM" id="SSF48452">
    <property type="entry name" value="TPR-like"/>
    <property type="match status" value="2"/>
</dbReference>
<keyword evidence="1" id="KW-0547">Nucleotide-binding</keyword>
<dbReference type="SMART" id="SM01043">
    <property type="entry name" value="BTAD"/>
    <property type="match status" value="1"/>
</dbReference>
<gene>
    <name evidence="4" type="ORF">HNP55_003080</name>
</gene>
<proteinExistence type="predicted"/>
<dbReference type="Proteomes" id="UP000562027">
    <property type="component" value="Unassembled WGS sequence"/>
</dbReference>
<dbReference type="Gene3D" id="1.25.40.10">
    <property type="entry name" value="Tetratricopeptide repeat domain"/>
    <property type="match status" value="2"/>
</dbReference>
<protein>
    <submittedName>
        <fullName evidence="4">DNA-binding SARP family transcriptional activator</fullName>
    </submittedName>
</protein>
<dbReference type="InterPro" id="IPR027417">
    <property type="entry name" value="P-loop_NTPase"/>
</dbReference>
<keyword evidence="5" id="KW-1185">Reference proteome</keyword>
<dbReference type="AlphaFoldDB" id="A0A840L8Y0"/>
<dbReference type="EMBL" id="JACHLP010000006">
    <property type="protein sequence ID" value="MBB4844536.1"/>
    <property type="molecule type" value="Genomic_DNA"/>
</dbReference>
<dbReference type="Pfam" id="PF03704">
    <property type="entry name" value="BTAD"/>
    <property type="match status" value="1"/>
</dbReference>
<dbReference type="GO" id="GO:0005737">
    <property type="term" value="C:cytoplasm"/>
    <property type="evidence" value="ECO:0007669"/>
    <property type="project" value="TreeGrafter"/>
</dbReference>
<dbReference type="SUPFAM" id="SSF52540">
    <property type="entry name" value="P-loop containing nucleoside triphosphate hydrolases"/>
    <property type="match status" value="1"/>
</dbReference>
<dbReference type="GO" id="GO:0005524">
    <property type="term" value="F:ATP binding"/>
    <property type="evidence" value="ECO:0007669"/>
    <property type="project" value="UniProtKB-KW"/>
</dbReference>
<dbReference type="InterPro" id="IPR005158">
    <property type="entry name" value="BTAD"/>
</dbReference>
<dbReference type="Pfam" id="PF13191">
    <property type="entry name" value="AAA_16"/>
    <property type="match status" value="1"/>
</dbReference>
<keyword evidence="4" id="KW-0238">DNA-binding</keyword>
<dbReference type="PANTHER" id="PTHR16305:SF35">
    <property type="entry name" value="TRANSCRIPTIONAL ACTIVATOR DOMAIN"/>
    <property type="match status" value="1"/>
</dbReference>
<dbReference type="InterPro" id="IPR011990">
    <property type="entry name" value="TPR-like_helical_dom_sf"/>
</dbReference>
<dbReference type="GO" id="GO:0003677">
    <property type="term" value="F:DNA binding"/>
    <property type="evidence" value="ECO:0007669"/>
    <property type="project" value="UniProtKB-KW"/>
</dbReference>
<accession>A0A840L8Y0</accession>
<evidence type="ECO:0000256" key="2">
    <source>
        <dbReference type="ARBA" id="ARBA00022840"/>
    </source>
</evidence>
<dbReference type="PANTHER" id="PTHR16305">
    <property type="entry name" value="TESTICULAR SOLUBLE ADENYLYL CYCLASE"/>
    <property type="match status" value="1"/>
</dbReference>
<evidence type="ECO:0000313" key="4">
    <source>
        <dbReference type="EMBL" id="MBB4844536.1"/>
    </source>
</evidence>
<dbReference type="RefSeq" id="WP_184301077.1">
    <property type="nucleotide sequence ID" value="NZ_JACHLP010000006.1"/>
</dbReference>
<comment type="caution">
    <text evidence="4">The sequence shown here is derived from an EMBL/GenBank/DDBJ whole genome shotgun (WGS) entry which is preliminary data.</text>
</comment>
<keyword evidence="2" id="KW-0067">ATP-binding</keyword>
<feature type="domain" description="Bacterial transcriptional activator" evidence="3">
    <location>
        <begin position="102"/>
        <end position="225"/>
    </location>
</feature>